<evidence type="ECO:0000313" key="2">
    <source>
        <dbReference type="Proteomes" id="UP000580568"/>
    </source>
</evidence>
<protein>
    <submittedName>
        <fullName evidence="1">Uncharacterized protein</fullName>
    </submittedName>
</protein>
<dbReference type="Proteomes" id="UP000580568">
    <property type="component" value="Unassembled WGS sequence"/>
</dbReference>
<name>A0A6V8SFN8_9CLOT</name>
<reference evidence="1 2" key="1">
    <citation type="submission" date="2020-07" db="EMBL/GenBank/DDBJ databases">
        <title>A new beta-1,3-glucan-decomposing anaerobic bacterium isolated from anoxic soil subjected to biological soil disinfestation.</title>
        <authorList>
            <person name="Ueki A."/>
            <person name="Tonouchi A."/>
        </authorList>
    </citation>
    <scope>NUCLEOTIDE SEQUENCE [LARGE SCALE GENOMIC DNA]</scope>
    <source>
        <strain evidence="1 2">TW1</strain>
    </source>
</reference>
<evidence type="ECO:0000313" key="1">
    <source>
        <dbReference type="EMBL" id="GFP75295.1"/>
    </source>
</evidence>
<sequence length="34" mass="4143">MKRDLIIKLIKSISYNYATNTDNYCIKFLDYMSY</sequence>
<comment type="caution">
    <text evidence="1">The sequence shown here is derived from an EMBL/GenBank/DDBJ whole genome shotgun (WGS) entry which is preliminary data.</text>
</comment>
<accession>A0A6V8SFN8</accession>
<organism evidence="1 2">
    <name type="scientific">Clostridium fungisolvens</name>
    <dbReference type="NCBI Taxonomy" id="1604897"/>
    <lineage>
        <taxon>Bacteria</taxon>
        <taxon>Bacillati</taxon>
        <taxon>Bacillota</taxon>
        <taxon>Clostridia</taxon>
        <taxon>Eubacteriales</taxon>
        <taxon>Clostridiaceae</taxon>
        <taxon>Clostridium</taxon>
    </lineage>
</organism>
<dbReference type="EMBL" id="BLZR01000001">
    <property type="protein sequence ID" value="GFP75295.1"/>
    <property type="molecule type" value="Genomic_DNA"/>
</dbReference>
<keyword evidence="2" id="KW-1185">Reference proteome</keyword>
<gene>
    <name evidence="1" type="ORF">bsdtw1_01369</name>
</gene>
<dbReference type="AlphaFoldDB" id="A0A6V8SFN8"/>
<proteinExistence type="predicted"/>